<proteinExistence type="inferred from homology"/>
<evidence type="ECO:0000313" key="4">
    <source>
        <dbReference type="EMBL" id="KAL3084813.1"/>
    </source>
</evidence>
<feature type="binding site" evidence="2">
    <location>
        <position position="567"/>
    </location>
    <ligand>
        <name>ATP</name>
        <dbReference type="ChEBI" id="CHEBI:30616"/>
    </ligand>
</feature>
<dbReference type="InterPro" id="IPR014042">
    <property type="entry name" value="Glutathione_synthase_a-hlx"/>
</dbReference>
<dbReference type="GO" id="GO:0005524">
    <property type="term" value="F:ATP binding"/>
    <property type="evidence" value="ECO:0007669"/>
    <property type="project" value="UniProtKB-UniRule"/>
</dbReference>
<feature type="binding site" evidence="2">
    <location>
        <position position="324"/>
    </location>
    <ligand>
        <name>substrate</name>
    </ligand>
</feature>
<dbReference type="InterPro" id="IPR014709">
    <property type="entry name" value="Glutathione_synthase_C_euk"/>
</dbReference>
<comment type="similarity">
    <text evidence="1">Belongs to the eukaryotic GSH synthase family.</text>
</comment>
<dbReference type="PIRSF" id="PIRSF001558">
    <property type="entry name" value="GSHase"/>
    <property type="match status" value="1"/>
</dbReference>
<keyword evidence="1" id="KW-0436">Ligase</keyword>
<organism evidence="4 5">
    <name type="scientific">Heterodera trifolii</name>
    <dbReference type="NCBI Taxonomy" id="157864"/>
    <lineage>
        <taxon>Eukaryota</taxon>
        <taxon>Metazoa</taxon>
        <taxon>Ecdysozoa</taxon>
        <taxon>Nematoda</taxon>
        <taxon>Chromadorea</taxon>
        <taxon>Rhabditida</taxon>
        <taxon>Tylenchina</taxon>
        <taxon>Tylenchomorpha</taxon>
        <taxon>Tylenchoidea</taxon>
        <taxon>Heteroderidae</taxon>
        <taxon>Heteroderinae</taxon>
        <taxon>Heterodera</taxon>
    </lineage>
</organism>
<dbReference type="InterPro" id="IPR037013">
    <property type="entry name" value="GSH-S_sub-bd_sf"/>
</dbReference>
<accession>A0ABD2J6V7</accession>
<keyword evidence="5" id="KW-1185">Reference proteome</keyword>
<dbReference type="GO" id="GO:0043295">
    <property type="term" value="F:glutathione binding"/>
    <property type="evidence" value="ECO:0007669"/>
    <property type="project" value="UniProtKB-UniRule"/>
</dbReference>
<dbReference type="PANTHER" id="PTHR11130:SF0">
    <property type="entry name" value="GLUTATHIONE SYNTHETASE"/>
    <property type="match status" value="1"/>
</dbReference>
<feature type="binding site" evidence="2">
    <location>
        <position position="538"/>
    </location>
    <ligand>
        <name>ATP</name>
        <dbReference type="ChEBI" id="CHEBI:30616"/>
    </ligand>
</feature>
<sequence length="589" mass="66752">MNYTDEKDEEDCRGGANGRRGMIGRKATPGKGRGNLGIQAQKLAQNKMLIISTLGAEEDQDEGERQLKFMNSTLTQATDEKYCVENIEKDENVLLERIRDAKDWALTNGLTFPVPRRKLKCDACGKINENIVLDDMAQFVPFTLYPSPFPRELFDQAMDVNKTLLLMYFRASLPHNFEFLKELHKSVLAVSPSLQYKANLIERKHKEGIRQPLMLICIRADYMASEEIDEKSNEKKYTLKQIELNGGSIGGYGTPQPLTALHRRMLSNVGIDNSTSVMPENLTSEMLATAMYRAWEEFGDPNAVILFVHPKIRMFLLVEARAIQHAMERIFEGKPKPKCVFLTLEEGIDRLKLNSDNSLILDGKFTVAVSMARNATDDLTTKANTEVLRAIKLSKAIQVWNTLFLLAHSKKVQQKLSKPGVVEHFFKMPEEAHLAAEVRRVMPKSWSIGADEEEADEIIRMVKENPDNFVMKWNEVAPLKRGSKNVYFGDEINEKLDSMEEKERDCFFIMEKLRPMVVKNHFVRAHDKPLLNTDVNIELGVHGCLLGNIVDGTVIDDFWPGTVIKTKLASENEGGVMKGHSVVDTLYLV</sequence>
<dbReference type="Gene3D" id="3.30.470.20">
    <property type="entry name" value="ATP-grasp fold, B domain"/>
    <property type="match status" value="1"/>
</dbReference>
<dbReference type="GO" id="GO:0004363">
    <property type="term" value="F:glutathione synthase activity"/>
    <property type="evidence" value="ECO:0007669"/>
    <property type="project" value="UniProtKB-UniRule"/>
</dbReference>
<dbReference type="InterPro" id="IPR005615">
    <property type="entry name" value="Glutathione_synthase"/>
</dbReference>
<feature type="binding site" evidence="2">
    <location>
        <position position="410"/>
    </location>
    <ligand>
        <name>ATP</name>
        <dbReference type="ChEBI" id="CHEBI:30616"/>
    </ligand>
</feature>
<comment type="caution">
    <text evidence="4">The sequence shown here is derived from an EMBL/GenBank/DDBJ whole genome shotgun (WGS) entry which is preliminary data.</text>
</comment>
<dbReference type="AlphaFoldDB" id="A0ABD2J6V7"/>
<comment type="pathway">
    <text evidence="1">Sulfur metabolism; glutathione biosynthesis; glutathione from L-cysteine and L-glutamate: step 2/2.</text>
</comment>
<keyword evidence="1" id="KW-0317">Glutathione biosynthesis</keyword>
<dbReference type="Gene3D" id="1.10.1080.10">
    <property type="entry name" value="Glutathione Synthetase, Chain A, domain 3"/>
    <property type="match status" value="1"/>
</dbReference>
<dbReference type="EMBL" id="JBICBT010001070">
    <property type="protein sequence ID" value="KAL3084813.1"/>
    <property type="molecule type" value="Genomic_DNA"/>
</dbReference>
<feature type="compositionally biased region" description="Acidic residues" evidence="3">
    <location>
        <begin position="1"/>
        <end position="11"/>
    </location>
</feature>
<gene>
    <name evidence="4" type="ORF">niasHT_031698</name>
</gene>
<reference evidence="4 5" key="1">
    <citation type="submission" date="2024-10" db="EMBL/GenBank/DDBJ databases">
        <authorList>
            <person name="Kim D."/>
        </authorList>
    </citation>
    <scope>NUCLEOTIDE SEQUENCE [LARGE SCALE GENOMIC DNA]</scope>
    <source>
        <strain evidence="4">BH-2024</strain>
    </source>
</reference>
<keyword evidence="1" id="KW-0479">Metal-binding</keyword>
<dbReference type="Pfam" id="PF03917">
    <property type="entry name" value="GSH_synth_ATP"/>
    <property type="match status" value="1"/>
</dbReference>
<feature type="binding site" evidence="2">
    <location>
        <position position="573"/>
    </location>
    <ligand>
        <name>ATP</name>
        <dbReference type="ChEBI" id="CHEBI:30616"/>
    </ligand>
</feature>
<dbReference type="GO" id="GO:0000287">
    <property type="term" value="F:magnesium ion binding"/>
    <property type="evidence" value="ECO:0007669"/>
    <property type="project" value="UniProtKB-UniRule"/>
</dbReference>
<name>A0ABD2J6V7_9BILA</name>
<feature type="region of interest" description="Disordered" evidence="3">
    <location>
        <begin position="1"/>
        <end position="35"/>
    </location>
</feature>
<keyword evidence="1 2" id="KW-0547">Nucleotide-binding</keyword>
<protein>
    <recommendedName>
        <fullName evidence="1">Glutathione synthetase</fullName>
        <shortName evidence="1">GSH-S</shortName>
        <ecNumber evidence="1">6.3.2.3</ecNumber>
    </recommendedName>
</protein>
<comment type="cofactor">
    <cofactor evidence="1">
        <name>Mg(2+)</name>
        <dbReference type="ChEBI" id="CHEBI:18420"/>
    </cofactor>
    <text evidence="1">Binds 1 Mg(2+) ion per subunit.</text>
</comment>
<evidence type="ECO:0000256" key="3">
    <source>
        <dbReference type="SAM" id="MobiDB-lite"/>
    </source>
</evidence>
<dbReference type="EC" id="6.3.2.3" evidence="1"/>
<dbReference type="Proteomes" id="UP001620626">
    <property type="component" value="Unassembled WGS sequence"/>
</dbReference>
<dbReference type="InterPro" id="IPR014049">
    <property type="entry name" value="Glutathione_synthase_N_euk"/>
</dbReference>
<evidence type="ECO:0000256" key="2">
    <source>
        <dbReference type="PIRSR" id="PIRSR001558-1"/>
    </source>
</evidence>
<dbReference type="Gene3D" id="3.30.1490.50">
    <property type="match status" value="1"/>
</dbReference>
<dbReference type="PANTHER" id="PTHR11130">
    <property type="entry name" value="GLUTATHIONE SYNTHETASE"/>
    <property type="match status" value="1"/>
</dbReference>
<comment type="catalytic activity">
    <reaction evidence="1">
        <text>gamma-L-glutamyl-L-cysteine + glycine + ATP = glutathione + ADP + phosphate + H(+)</text>
        <dbReference type="Rhea" id="RHEA:13557"/>
        <dbReference type="ChEBI" id="CHEBI:15378"/>
        <dbReference type="ChEBI" id="CHEBI:30616"/>
        <dbReference type="ChEBI" id="CHEBI:43474"/>
        <dbReference type="ChEBI" id="CHEBI:57305"/>
        <dbReference type="ChEBI" id="CHEBI:57925"/>
        <dbReference type="ChEBI" id="CHEBI:58173"/>
        <dbReference type="ChEBI" id="CHEBI:456216"/>
        <dbReference type="EC" id="6.3.2.3"/>
    </reaction>
</comment>
<evidence type="ECO:0000256" key="1">
    <source>
        <dbReference type="PIRNR" id="PIRNR001558"/>
    </source>
</evidence>
<dbReference type="Gene3D" id="3.40.50.1760">
    <property type="entry name" value="Glutathione synthase, substrate-binding domain superfamily, eukaryotic"/>
    <property type="match status" value="1"/>
</dbReference>
<dbReference type="Gene3D" id="3.30.1490.80">
    <property type="match status" value="1"/>
</dbReference>
<dbReference type="SUPFAM" id="SSF56059">
    <property type="entry name" value="Glutathione synthetase ATP-binding domain-like"/>
    <property type="match status" value="1"/>
</dbReference>
<keyword evidence="1 2" id="KW-0067">ATP-binding</keyword>
<evidence type="ECO:0000313" key="5">
    <source>
        <dbReference type="Proteomes" id="UP001620626"/>
    </source>
</evidence>
<keyword evidence="1" id="KW-0460">Magnesium</keyword>